<keyword evidence="2" id="KW-1185">Reference proteome</keyword>
<dbReference type="InterPro" id="IPR007499">
    <property type="entry name" value="ERF_bacteria_virus"/>
</dbReference>
<proteinExistence type="predicted"/>
<comment type="caution">
    <text evidence="1">The sequence shown here is derived from an EMBL/GenBank/DDBJ whole genome shotgun (WGS) entry which is preliminary data.</text>
</comment>
<evidence type="ECO:0000313" key="1">
    <source>
        <dbReference type="EMBL" id="MEC4294390.1"/>
    </source>
</evidence>
<protein>
    <submittedName>
        <fullName evidence="1">ERF family protein</fullName>
    </submittedName>
</protein>
<sequence>MAEKKAEEPTSLKARLVVAMAEMVNPKKSNTAKVPTKSGGSYQYNYESLDQVLAAVRPPLMDNGIGLTQRQVWSEHTSSYALETVVFDGDEEIVMDTRPLHDCPDAQATGSWETYMRRYALRSAFGLAGEDDDGAATVGATQRRQASPQPKRPGKWDEFKRLKAEAVTAGIREESIKEWMDATFEKDMKSYTPGDVNLCEAHVRQLIADKAKLDAKAPDEG</sequence>
<reference evidence="1 2" key="1">
    <citation type="submission" date="2024-01" db="EMBL/GenBank/DDBJ databases">
        <title>novel species in genus Adlercreutzia.</title>
        <authorList>
            <person name="Liu X."/>
        </authorList>
    </citation>
    <scope>NUCLEOTIDE SEQUENCE [LARGE SCALE GENOMIC DNA]</scope>
    <source>
        <strain evidence="1 2">R22</strain>
    </source>
</reference>
<accession>A0ABU6IX21</accession>
<evidence type="ECO:0000313" key="2">
    <source>
        <dbReference type="Proteomes" id="UP001343724"/>
    </source>
</evidence>
<gene>
    <name evidence="1" type="ORF">VJ920_03580</name>
</gene>
<dbReference type="RefSeq" id="WP_326439556.1">
    <property type="nucleotide sequence ID" value="NZ_JAYMFH010000003.1"/>
</dbReference>
<name>A0ABU6IX21_9ACTN</name>
<dbReference type="Proteomes" id="UP001343724">
    <property type="component" value="Unassembled WGS sequence"/>
</dbReference>
<dbReference type="Pfam" id="PF04404">
    <property type="entry name" value="ERF"/>
    <property type="match status" value="1"/>
</dbReference>
<dbReference type="EMBL" id="JAYMFH010000003">
    <property type="protein sequence ID" value="MEC4294390.1"/>
    <property type="molecule type" value="Genomic_DNA"/>
</dbReference>
<organism evidence="1 2">
    <name type="scientific">Adlercreutzia shanghongiae</name>
    <dbReference type="NCBI Taxonomy" id="3111773"/>
    <lineage>
        <taxon>Bacteria</taxon>
        <taxon>Bacillati</taxon>
        <taxon>Actinomycetota</taxon>
        <taxon>Coriobacteriia</taxon>
        <taxon>Eggerthellales</taxon>
        <taxon>Eggerthellaceae</taxon>
        <taxon>Adlercreutzia</taxon>
    </lineage>
</organism>